<feature type="compositionally biased region" description="Low complexity" evidence="1">
    <location>
        <begin position="223"/>
        <end position="237"/>
    </location>
</feature>
<dbReference type="GO" id="GO:0043596">
    <property type="term" value="C:nuclear replication fork"/>
    <property type="evidence" value="ECO:0007669"/>
    <property type="project" value="TreeGrafter"/>
</dbReference>
<evidence type="ECO:0000256" key="1">
    <source>
        <dbReference type="SAM" id="MobiDB-lite"/>
    </source>
</evidence>
<feature type="compositionally biased region" description="Basic and acidic residues" evidence="1">
    <location>
        <begin position="16"/>
        <end position="34"/>
    </location>
</feature>
<feature type="compositionally biased region" description="Basic and acidic residues" evidence="1">
    <location>
        <begin position="154"/>
        <end position="189"/>
    </location>
</feature>
<feature type="compositionally biased region" description="Polar residues" evidence="1">
    <location>
        <begin position="418"/>
        <end position="434"/>
    </location>
</feature>
<feature type="compositionally biased region" description="Acidic residues" evidence="1">
    <location>
        <begin position="263"/>
        <end position="277"/>
    </location>
</feature>
<evidence type="ECO:0000313" key="3">
    <source>
        <dbReference type="Proteomes" id="UP000314294"/>
    </source>
</evidence>
<dbReference type="AlphaFoldDB" id="A0A4Z2ESY2"/>
<feature type="region of interest" description="Disordered" evidence="1">
    <location>
        <begin position="68"/>
        <end position="96"/>
    </location>
</feature>
<evidence type="ECO:0000313" key="2">
    <source>
        <dbReference type="EMBL" id="TNN32016.1"/>
    </source>
</evidence>
<dbReference type="GO" id="GO:0043539">
    <property type="term" value="F:protein serine/threonine kinase activator activity"/>
    <property type="evidence" value="ECO:0007669"/>
    <property type="project" value="TreeGrafter"/>
</dbReference>
<feature type="compositionally biased region" description="Pro residues" evidence="1">
    <location>
        <begin position="190"/>
        <end position="205"/>
    </location>
</feature>
<dbReference type="GO" id="GO:0031297">
    <property type="term" value="P:replication fork processing"/>
    <property type="evidence" value="ECO:0007669"/>
    <property type="project" value="TreeGrafter"/>
</dbReference>
<dbReference type="GO" id="GO:0006974">
    <property type="term" value="P:DNA damage response"/>
    <property type="evidence" value="ECO:0007669"/>
    <property type="project" value="TreeGrafter"/>
</dbReference>
<sequence>MWEPRTRAAAAGPDSSEPRGTDSTRGDHMHERTSGQRHAAGASAASTMCTDLRSPKHAGCSRYAGWNNGDSPGDVEPSQDIFWDPTSPTSGAAGPRNTRFVEISDIVNRIAPKEVKRKASPLLQWIGVSAVPCTQAVPKTRLRKRSSRQSSVDDLLKLARQFDENMQQDRETSERPDAGGDAFRDRADAPEPPGARVPERPPPSDPVEAELRALFDCSTQRVSGRLSSQGSSASARSPEAKRQPPPAAAGGSAPAAGRGSSNDWDDFEDDWGADDLLNDSFELPMADGRDRPLGAAAPAEAATVCTPPARPPPKPSALREACPKPKTSNRSTFRLQPNPLFRSAEVPGGTESAPPDPKPAAAKTPSVPIPGNADADGSWDDDGVDDALLCQVCDRVERTSDSQPPRAGPAAPRWVNAAATNRQSPRAFGRSNSLPEGGGGESGNYKGWDVSLTGGDRRPAACRSLPGSRRGLGSFNDPKPQTTFKRNVSDPEAGSSKGTTANNICIFIYILIYI</sequence>
<dbReference type="Proteomes" id="UP000314294">
    <property type="component" value="Unassembled WGS sequence"/>
</dbReference>
<dbReference type="PANTHER" id="PTHR16434">
    <property type="entry name" value="EWING'S TUMOR-ASSOCIATED ANTIGEN 1 ETAA1"/>
    <property type="match status" value="1"/>
</dbReference>
<dbReference type="Pfam" id="PF15350">
    <property type="entry name" value="ETAA1"/>
    <property type="match status" value="1"/>
</dbReference>
<feature type="compositionally biased region" description="Polar residues" evidence="1">
    <location>
        <begin position="326"/>
        <end position="335"/>
    </location>
</feature>
<accession>A0A4Z2ESY2</accession>
<feature type="compositionally biased region" description="Low complexity" evidence="1">
    <location>
        <begin position="295"/>
        <end position="307"/>
    </location>
</feature>
<organism evidence="2 3">
    <name type="scientific">Liparis tanakae</name>
    <name type="common">Tanaka's snailfish</name>
    <dbReference type="NCBI Taxonomy" id="230148"/>
    <lineage>
        <taxon>Eukaryota</taxon>
        <taxon>Metazoa</taxon>
        <taxon>Chordata</taxon>
        <taxon>Craniata</taxon>
        <taxon>Vertebrata</taxon>
        <taxon>Euteleostomi</taxon>
        <taxon>Actinopterygii</taxon>
        <taxon>Neopterygii</taxon>
        <taxon>Teleostei</taxon>
        <taxon>Neoteleostei</taxon>
        <taxon>Acanthomorphata</taxon>
        <taxon>Eupercaria</taxon>
        <taxon>Perciformes</taxon>
        <taxon>Cottioidei</taxon>
        <taxon>Cottales</taxon>
        <taxon>Liparidae</taxon>
        <taxon>Liparis</taxon>
    </lineage>
</organism>
<gene>
    <name evidence="2" type="primary">Etaa1</name>
    <name evidence="2" type="ORF">EYF80_057825</name>
</gene>
<protein>
    <submittedName>
        <fullName evidence="2">Ewing's tumor-associated antigen 1</fullName>
    </submittedName>
</protein>
<dbReference type="InterPro" id="IPR029406">
    <property type="entry name" value="ETAA1"/>
</dbReference>
<dbReference type="PANTHER" id="PTHR16434:SF3">
    <property type="entry name" value="EWING'S TUMOR-ASSOCIATED ANTIGEN 1"/>
    <property type="match status" value="1"/>
</dbReference>
<dbReference type="GO" id="GO:2000001">
    <property type="term" value="P:regulation of DNA damage checkpoint"/>
    <property type="evidence" value="ECO:0007669"/>
    <property type="project" value="TreeGrafter"/>
</dbReference>
<keyword evidence="3" id="KW-1185">Reference proteome</keyword>
<feature type="compositionally biased region" description="Low complexity" evidence="1">
    <location>
        <begin position="248"/>
        <end position="261"/>
    </location>
</feature>
<dbReference type="EMBL" id="SRLO01002983">
    <property type="protein sequence ID" value="TNN32016.1"/>
    <property type="molecule type" value="Genomic_DNA"/>
</dbReference>
<feature type="region of interest" description="Disordered" evidence="1">
    <location>
        <begin position="1"/>
        <end position="48"/>
    </location>
</feature>
<proteinExistence type="predicted"/>
<name>A0A4Z2ESY2_9TELE</name>
<feature type="region of interest" description="Disordered" evidence="1">
    <location>
        <begin position="136"/>
        <end position="497"/>
    </location>
</feature>
<dbReference type="OrthoDB" id="9378993at2759"/>
<comment type="caution">
    <text evidence="2">The sequence shown here is derived from an EMBL/GenBank/DDBJ whole genome shotgun (WGS) entry which is preliminary data.</text>
</comment>
<reference evidence="2 3" key="1">
    <citation type="submission" date="2019-03" db="EMBL/GenBank/DDBJ databases">
        <title>First draft genome of Liparis tanakae, snailfish: a comprehensive survey of snailfish specific genes.</title>
        <authorList>
            <person name="Kim W."/>
            <person name="Song I."/>
            <person name="Jeong J.-H."/>
            <person name="Kim D."/>
            <person name="Kim S."/>
            <person name="Ryu S."/>
            <person name="Song J.Y."/>
            <person name="Lee S.K."/>
        </authorList>
    </citation>
    <scope>NUCLEOTIDE SEQUENCE [LARGE SCALE GENOMIC DNA]</scope>
    <source>
        <tissue evidence="2">Muscle</tissue>
    </source>
</reference>